<name>A0A7M7SWB5_STRPU</name>
<feature type="domain" description="EF-hand" evidence="5">
    <location>
        <begin position="54"/>
        <end position="89"/>
    </location>
</feature>
<evidence type="ECO:0000256" key="1">
    <source>
        <dbReference type="ARBA" id="ARBA00001936"/>
    </source>
</evidence>
<keyword evidence="4" id="KW-0464">Manganese</keyword>
<dbReference type="Proteomes" id="UP000007110">
    <property type="component" value="Unassembled WGS sequence"/>
</dbReference>
<reference evidence="6" key="2">
    <citation type="submission" date="2021-01" db="UniProtKB">
        <authorList>
            <consortium name="EnsemblMetazoa"/>
        </authorList>
    </citation>
    <scope>IDENTIFICATION</scope>
</reference>
<organism evidence="6 7">
    <name type="scientific">Strongylocentrotus purpuratus</name>
    <name type="common">Purple sea urchin</name>
    <dbReference type="NCBI Taxonomy" id="7668"/>
    <lineage>
        <taxon>Eukaryota</taxon>
        <taxon>Metazoa</taxon>
        <taxon>Echinodermata</taxon>
        <taxon>Eleutherozoa</taxon>
        <taxon>Echinozoa</taxon>
        <taxon>Echinoidea</taxon>
        <taxon>Euechinoidea</taxon>
        <taxon>Echinacea</taxon>
        <taxon>Camarodonta</taxon>
        <taxon>Echinidea</taxon>
        <taxon>Strongylocentrotidae</taxon>
        <taxon>Strongylocentrotus</taxon>
    </lineage>
</organism>
<dbReference type="PANTHER" id="PTHR45668">
    <property type="entry name" value="SERINE/THREONINE-PROTEIN PHOSPHATASE 5-RELATED"/>
    <property type="match status" value="1"/>
</dbReference>
<evidence type="ECO:0000313" key="7">
    <source>
        <dbReference type="Proteomes" id="UP000007110"/>
    </source>
</evidence>
<keyword evidence="2" id="KW-0479">Metal-binding</keyword>
<dbReference type="RefSeq" id="XP_030836181.1">
    <property type="nucleotide sequence ID" value="XM_030980321.1"/>
</dbReference>
<evidence type="ECO:0000256" key="4">
    <source>
        <dbReference type="ARBA" id="ARBA00023211"/>
    </source>
</evidence>
<evidence type="ECO:0000259" key="5">
    <source>
        <dbReference type="PROSITE" id="PS50222"/>
    </source>
</evidence>
<dbReference type="InterPro" id="IPR051134">
    <property type="entry name" value="PPP_phosphatase"/>
</dbReference>
<dbReference type="Pfam" id="PF13499">
    <property type="entry name" value="EF-hand_7"/>
    <property type="match status" value="1"/>
</dbReference>
<dbReference type="InterPro" id="IPR018247">
    <property type="entry name" value="EF_Hand_1_Ca_BS"/>
</dbReference>
<dbReference type="InParanoid" id="A0A7M7SWB5"/>
<accession>A0A7M7SWB5</accession>
<dbReference type="EnsemblMetazoa" id="XM_030980321">
    <property type="protein sequence ID" value="XP_030836181"/>
    <property type="gene ID" value="LOC115922144"/>
</dbReference>
<dbReference type="GeneID" id="115922144"/>
<dbReference type="GO" id="GO:0005509">
    <property type="term" value="F:calcium ion binding"/>
    <property type="evidence" value="ECO:0007669"/>
    <property type="project" value="InterPro"/>
</dbReference>
<dbReference type="SUPFAM" id="SSF47473">
    <property type="entry name" value="EF-hand"/>
    <property type="match status" value="1"/>
</dbReference>
<dbReference type="SMART" id="SM00054">
    <property type="entry name" value="EFh"/>
    <property type="match status" value="2"/>
</dbReference>
<proteinExistence type="predicted"/>
<dbReference type="InterPro" id="IPR002048">
    <property type="entry name" value="EF_hand_dom"/>
</dbReference>
<dbReference type="OrthoDB" id="442428at2759"/>
<dbReference type="InterPro" id="IPR011992">
    <property type="entry name" value="EF-hand-dom_pair"/>
</dbReference>
<keyword evidence="7" id="KW-1185">Reference proteome</keyword>
<dbReference type="PROSITE" id="PS50222">
    <property type="entry name" value="EF_HAND_2"/>
    <property type="match status" value="2"/>
</dbReference>
<dbReference type="PROSITE" id="PS00018">
    <property type="entry name" value="EF_HAND_1"/>
    <property type="match status" value="2"/>
</dbReference>
<dbReference type="CDD" id="cd00051">
    <property type="entry name" value="EFh"/>
    <property type="match status" value="1"/>
</dbReference>
<keyword evidence="3" id="KW-0106">Calcium</keyword>
<dbReference type="Gene3D" id="1.10.238.10">
    <property type="entry name" value="EF-hand"/>
    <property type="match status" value="1"/>
</dbReference>
<dbReference type="AlphaFoldDB" id="A0A7M7SWB5"/>
<feature type="domain" description="EF-hand" evidence="5">
    <location>
        <begin position="94"/>
        <end position="129"/>
    </location>
</feature>
<dbReference type="PANTHER" id="PTHR45668:SF3">
    <property type="entry name" value="SERINE_THREONINE-PROTEIN PHOSPHATASE RDGC"/>
    <property type="match status" value="1"/>
</dbReference>
<evidence type="ECO:0000256" key="2">
    <source>
        <dbReference type="ARBA" id="ARBA00022723"/>
    </source>
</evidence>
<evidence type="ECO:0000256" key="3">
    <source>
        <dbReference type="ARBA" id="ARBA00022837"/>
    </source>
</evidence>
<evidence type="ECO:0000313" key="6">
    <source>
        <dbReference type="EnsemblMetazoa" id="XP_030836181"/>
    </source>
</evidence>
<dbReference type="FunFam" id="1.10.238.10:FF:000514">
    <property type="entry name" value="Serine/threonine-protein phosphatase with EF-hands"/>
    <property type="match status" value="1"/>
</dbReference>
<comment type="cofactor">
    <cofactor evidence="1">
        <name>Mn(2+)</name>
        <dbReference type="ChEBI" id="CHEBI:29035"/>
    </cofactor>
</comment>
<protein>
    <recommendedName>
        <fullName evidence="5">EF-hand domain-containing protein</fullName>
    </recommendedName>
</protein>
<sequence>MEEILDLSIPWRTLKTKMCRMNENGLIEYDSCLEMELQYSGEKGGPSVTETLYRNKNALETIFRVMDKDHSGCISMEEFQDACQLLSKHIGSNIPPETVKDMAQSIDINKDGNIDFNEFLEAFRLVDTQDIKLDGQTSMQNSPAHVANGENNKV</sequence>
<dbReference type="KEGG" id="spu:115922144"/>
<reference evidence="7" key="1">
    <citation type="submission" date="2015-02" db="EMBL/GenBank/DDBJ databases">
        <title>Genome sequencing for Strongylocentrotus purpuratus.</title>
        <authorList>
            <person name="Murali S."/>
            <person name="Liu Y."/>
            <person name="Vee V."/>
            <person name="English A."/>
            <person name="Wang M."/>
            <person name="Skinner E."/>
            <person name="Han Y."/>
            <person name="Muzny D.M."/>
            <person name="Worley K.C."/>
            <person name="Gibbs R.A."/>
        </authorList>
    </citation>
    <scope>NUCLEOTIDE SEQUENCE</scope>
</reference>
<dbReference type="OMA" id="DSCLEME"/>